<evidence type="ECO:0000256" key="7">
    <source>
        <dbReference type="ARBA" id="ARBA00023010"/>
    </source>
</evidence>
<sequence>MFDLGAMELLVIGVVALIVVGPEDLPRMFRAAGRFTGKMKGMAREFTKAMSDAADETGMRETARDLKSMTSARKLGLDGISEAAKSIVEEAPPHGPETEAMTERRRRQVEAIRERSAEAAQARLDREAEMAAENAPEPEVVADVVAEPKASGQ</sequence>
<keyword evidence="11" id="KW-1185">Reference proteome</keyword>
<gene>
    <name evidence="10" type="ORF">BCF33_0690</name>
</gene>
<dbReference type="PANTHER" id="PTHR33162:SF1">
    <property type="entry name" value="SEC-INDEPENDENT PROTEIN TRANSLOCASE PROTEIN TATA, CHLOROPLASTIC"/>
    <property type="match status" value="1"/>
</dbReference>
<dbReference type="Gene3D" id="1.20.5.3310">
    <property type="match status" value="1"/>
</dbReference>
<protein>
    <submittedName>
        <fullName evidence="10">Sec-independent protein translocase protein TatB</fullName>
    </submittedName>
</protein>
<dbReference type="OrthoDB" id="7206969at2"/>
<dbReference type="RefSeq" id="WP_106159505.1">
    <property type="nucleotide sequence ID" value="NZ_PVTT01000001.1"/>
</dbReference>
<comment type="caution">
    <text evidence="10">The sequence shown here is derived from an EMBL/GenBank/DDBJ whole genome shotgun (WGS) entry which is preliminary data.</text>
</comment>
<evidence type="ECO:0000256" key="2">
    <source>
        <dbReference type="ARBA" id="ARBA00022448"/>
    </source>
</evidence>
<dbReference type="GO" id="GO:0043953">
    <property type="term" value="P:protein transport by the Tat complex"/>
    <property type="evidence" value="ECO:0007669"/>
    <property type="project" value="InterPro"/>
</dbReference>
<evidence type="ECO:0000256" key="9">
    <source>
        <dbReference type="SAM" id="MobiDB-lite"/>
    </source>
</evidence>
<dbReference type="PANTHER" id="PTHR33162">
    <property type="entry name" value="SEC-INDEPENDENT PROTEIN TRANSLOCASE PROTEIN TATA, CHLOROPLASTIC"/>
    <property type="match status" value="1"/>
</dbReference>
<keyword evidence="5" id="KW-0653">Protein transport</keyword>
<keyword evidence="8" id="KW-0472">Membrane</keyword>
<evidence type="ECO:0000313" key="10">
    <source>
        <dbReference type="EMBL" id="PRY95077.1"/>
    </source>
</evidence>
<dbReference type="InterPro" id="IPR018448">
    <property type="entry name" value="TatB"/>
</dbReference>
<dbReference type="AlphaFoldDB" id="A0A2T0X824"/>
<evidence type="ECO:0000256" key="8">
    <source>
        <dbReference type="ARBA" id="ARBA00023136"/>
    </source>
</evidence>
<keyword evidence="7" id="KW-0811">Translocation</keyword>
<feature type="region of interest" description="Disordered" evidence="9">
    <location>
        <begin position="114"/>
        <end position="153"/>
    </location>
</feature>
<evidence type="ECO:0000256" key="1">
    <source>
        <dbReference type="ARBA" id="ARBA00004167"/>
    </source>
</evidence>
<dbReference type="GO" id="GO:0016020">
    <property type="term" value="C:membrane"/>
    <property type="evidence" value="ECO:0007669"/>
    <property type="project" value="UniProtKB-SubCell"/>
</dbReference>
<feature type="compositionally biased region" description="Low complexity" evidence="9">
    <location>
        <begin position="131"/>
        <end position="153"/>
    </location>
</feature>
<evidence type="ECO:0000313" key="11">
    <source>
        <dbReference type="Proteomes" id="UP000238801"/>
    </source>
</evidence>
<name>A0A2T0X824_9RHOB</name>
<accession>A0A2T0X824</accession>
<comment type="subcellular location">
    <subcellularLocation>
        <location evidence="1">Membrane</location>
        <topology evidence="1">Single-pass membrane protein</topology>
    </subcellularLocation>
</comment>
<reference evidence="10 11" key="1">
    <citation type="submission" date="2018-03" db="EMBL/GenBank/DDBJ databases">
        <title>Genomic Encyclopedia of Archaeal and Bacterial Type Strains, Phase II (KMG-II): from individual species to whole genera.</title>
        <authorList>
            <person name="Goeker M."/>
        </authorList>
    </citation>
    <scope>NUCLEOTIDE SEQUENCE [LARGE SCALE GENOMIC DNA]</scope>
    <source>
        <strain evidence="10 11">DSM 29318</strain>
    </source>
</reference>
<feature type="compositionally biased region" description="Basic and acidic residues" evidence="9">
    <location>
        <begin position="114"/>
        <end position="129"/>
    </location>
</feature>
<keyword evidence="3" id="KW-1003">Cell membrane</keyword>
<dbReference type="EMBL" id="PVTT01000001">
    <property type="protein sequence ID" value="PRY95077.1"/>
    <property type="molecule type" value="Genomic_DNA"/>
</dbReference>
<keyword evidence="6" id="KW-1133">Transmembrane helix</keyword>
<dbReference type="InterPro" id="IPR003369">
    <property type="entry name" value="TatA/B/E"/>
</dbReference>
<dbReference type="Proteomes" id="UP000238801">
    <property type="component" value="Unassembled WGS sequence"/>
</dbReference>
<keyword evidence="2" id="KW-0813">Transport</keyword>
<keyword evidence="4" id="KW-0812">Transmembrane</keyword>
<evidence type="ECO:0000256" key="4">
    <source>
        <dbReference type="ARBA" id="ARBA00022692"/>
    </source>
</evidence>
<dbReference type="PRINTS" id="PR01506">
    <property type="entry name" value="TATBPROTEIN"/>
</dbReference>
<dbReference type="NCBIfam" id="TIGR01410">
    <property type="entry name" value="tatB"/>
    <property type="match status" value="1"/>
</dbReference>
<evidence type="ECO:0000256" key="5">
    <source>
        <dbReference type="ARBA" id="ARBA00022927"/>
    </source>
</evidence>
<evidence type="ECO:0000256" key="3">
    <source>
        <dbReference type="ARBA" id="ARBA00022475"/>
    </source>
</evidence>
<evidence type="ECO:0000256" key="6">
    <source>
        <dbReference type="ARBA" id="ARBA00022989"/>
    </source>
</evidence>
<organism evidence="10 11">
    <name type="scientific">Hasllibacter halocynthiae</name>
    <dbReference type="NCBI Taxonomy" id="595589"/>
    <lineage>
        <taxon>Bacteria</taxon>
        <taxon>Pseudomonadati</taxon>
        <taxon>Pseudomonadota</taxon>
        <taxon>Alphaproteobacteria</taxon>
        <taxon>Rhodobacterales</taxon>
        <taxon>Roseobacteraceae</taxon>
        <taxon>Hasllibacter</taxon>
    </lineage>
</organism>
<dbReference type="GO" id="GO:0008320">
    <property type="term" value="F:protein transmembrane transporter activity"/>
    <property type="evidence" value="ECO:0007669"/>
    <property type="project" value="InterPro"/>
</dbReference>
<dbReference type="Pfam" id="PF02416">
    <property type="entry name" value="TatA_B_E"/>
    <property type="match status" value="1"/>
</dbReference>
<proteinExistence type="predicted"/>